<name>A0A8S5T824_9CAUD</name>
<organism evidence="1">
    <name type="scientific">Myoviridae sp. ctQQg4</name>
    <dbReference type="NCBI Taxonomy" id="2827686"/>
    <lineage>
        <taxon>Viruses</taxon>
        <taxon>Duplodnaviria</taxon>
        <taxon>Heunggongvirae</taxon>
        <taxon>Uroviricota</taxon>
        <taxon>Caudoviricetes</taxon>
    </lineage>
</organism>
<evidence type="ECO:0000313" key="1">
    <source>
        <dbReference type="EMBL" id="DAF59390.1"/>
    </source>
</evidence>
<reference evidence="1" key="1">
    <citation type="journal article" date="2021" name="Proc. Natl. Acad. Sci. U.S.A.">
        <title>A Catalog of Tens of Thousands of Viruses from Human Metagenomes Reveals Hidden Associations with Chronic Diseases.</title>
        <authorList>
            <person name="Tisza M.J."/>
            <person name="Buck C.B."/>
        </authorList>
    </citation>
    <scope>NUCLEOTIDE SEQUENCE</scope>
    <source>
        <strain evidence="1">CtQQg4</strain>
    </source>
</reference>
<sequence length="40" mass="4543">MSVQCTKEEEPIFKIKLADLRTLRAETLIIGPSLTLIHPH</sequence>
<protein>
    <submittedName>
        <fullName evidence="1">Uncharacterized protein</fullName>
    </submittedName>
</protein>
<accession>A0A8S5T824</accession>
<proteinExistence type="predicted"/>
<dbReference type="EMBL" id="BK032769">
    <property type="protein sequence ID" value="DAF59390.1"/>
    <property type="molecule type" value="Genomic_DNA"/>
</dbReference>